<evidence type="ECO:0000313" key="2">
    <source>
        <dbReference type="EMBL" id="TNM25153.1"/>
    </source>
</evidence>
<dbReference type="EMBL" id="VDGT01000030">
    <property type="protein sequence ID" value="TNM25153.1"/>
    <property type="molecule type" value="Genomic_DNA"/>
</dbReference>
<feature type="transmembrane region" description="Helical" evidence="1">
    <location>
        <begin position="30"/>
        <end position="52"/>
    </location>
</feature>
<evidence type="ECO:0000256" key="1">
    <source>
        <dbReference type="SAM" id="Phobius"/>
    </source>
</evidence>
<name>A0A5C4UPK1_9ACTN</name>
<keyword evidence="1" id="KW-1133">Transmembrane helix</keyword>
<protein>
    <submittedName>
        <fullName evidence="2">Uncharacterized protein</fullName>
    </submittedName>
</protein>
<keyword evidence="1" id="KW-0472">Membrane</keyword>
<dbReference type="Proteomes" id="UP000311713">
    <property type="component" value="Unassembled WGS sequence"/>
</dbReference>
<dbReference type="AlphaFoldDB" id="A0A5C4UPK1"/>
<keyword evidence="1" id="KW-0812">Transmembrane</keyword>
<keyword evidence="3" id="KW-1185">Reference proteome</keyword>
<organism evidence="2 3">
    <name type="scientific">Streptomyces sedi</name>
    <dbReference type="NCBI Taxonomy" id="555059"/>
    <lineage>
        <taxon>Bacteria</taxon>
        <taxon>Bacillati</taxon>
        <taxon>Actinomycetota</taxon>
        <taxon>Actinomycetes</taxon>
        <taxon>Kitasatosporales</taxon>
        <taxon>Streptomycetaceae</taxon>
        <taxon>Streptomyces</taxon>
    </lineage>
</organism>
<reference evidence="2 3" key="1">
    <citation type="submission" date="2019-06" db="EMBL/GenBank/DDBJ databases">
        <title>Draft genome of Streptomyces sedi sp. JCM16909.</title>
        <authorList>
            <person name="Klykleung N."/>
            <person name="Tanasupawat S."/>
            <person name="Kudo T."/>
            <person name="Yuki M."/>
            <person name="Ohkuma M."/>
        </authorList>
    </citation>
    <scope>NUCLEOTIDE SEQUENCE [LARGE SCALE GENOMIC DNA]</scope>
    <source>
        <strain evidence="2 3">JCM 16909</strain>
    </source>
</reference>
<accession>A0A5C4UPK1</accession>
<sequence>MTTEKNSATPAGPREREALAGSLVPALSDLAIVTISVLGVAATIRSVATAYLTQRGETRRAEIAARARVEVARIQRGAPPVPPAESADS</sequence>
<dbReference type="RefSeq" id="WP_139649793.1">
    <property type="nucleotide sequence ID" value="NZ_BAAAZS010000026.1"/>
</dbReference>
<gene>
    <name evidence="2" type="ORF">FH715_26560</name>
</gene>
<evidence type="ECO:0000313" key="3">
    <source>
        <dbReference type="Proteomes" id="UP000311713"/>
    </source>
</evidence>
<proteinExistence type="predicted"/>
<comment type="caution">
    <text evidence="2">The sequence shown here is derived from an EMBL/GenBank/DDBJ whole genome shotgun (WGS) entry which is preliminary data.</text>
</comment>